<dbReference type="EMBL" id="CADCUO010000101">
    <property type="protein sequence ID" value="CAA9393737.1"/>
    <property type="molecule type" value="Genomic_DNA"/>
</dbReference>
<evidence type="ECO:0008006" key="3">
    <source>
        <dbReference type="Google" id="ProtNLM"/>
    </source>
</evidence>
<feature type="chain" id="PRO_5026814533" description="Lipoprotein" evidence="1">
    <location>
        <begin position="25"/>
        <end position="160"/>
    </location>
</feature>
<protein>
    <recommendedName>
        <fullName evidence="3">Lipoprotein</fullName>
    </recommendedName>
</protein>
<evidence type="ECO:0000256" key="1">
    <source>
        <dbReference type="SAM" id="SignalP"/>
    </source>
</evidence>
<dbReference type="PROSITE" id="PS51257">
    <property type="entry name" value="PROKAR_LIPOPROTEIN"/>
    <property type="match status" value="1"/>
</dbReference>
<sequence>MLCRTVVLAAMTLLLAGCGVTESAACTQIAAQPGLAVTVEPGPARSITRLTLTVCSGNKCRTHQVRLAPGSDMVDQGCVGTDPDAACSATAVPNQTSVGFVEIAGMTEGPLRVSGKATYGRRTSPLRQASIVATMVHPNGAQCPGSAPQASVAVTATGLR</sequence>
<name>A0A6J4NPZ9_9ACTN</name>
<organism evidence="2">
    <name type="scientific">uncultured Propionibacteriaceae bacterium</name>
    <dbReference type="NCBI Taxonomy" id="257457"/>
    <lineage>
        <taxon>Bacteria</taxon>
        <taxon>Bacillati</taxon>
        <taxon>Actinomycetota</taxon>
        <taxon>Actinomycetes</taxon>
        <taxon>Propionibacteriales</taxon>
        <taxon>Propionibacteriaceae</taxon>
        <taxon>environmental samples</taxon>
    </lineage>
</organism>
<keyword evidence="1" id="KW-0732">Signal</keyword>
<evidence type="ECO:0000313" key="2">
    <source>
        <dbReference type="EMBL" id="CAA9393737.1"/>
    </source>
</evidence>
<dbReference type="AlphaFoldDB" id="A0A6J4NPZ9"/>
<gene>
    <name evidence="2" type="ORF">AVDCRST_MAG75-1712</name>
</gene>
<reference evidence="2" key="1">
    <citation type="submission" date="2020-02" db="EMBL/GenBank/DDBJ databases">
        <authorList>
            <person name="Meier V. D."/>
        </authorList>
    </citation>
    <scope>NUCLEOTIDE SEQUENCE</scope>
    <source>
        <strain evidence="2">AVDCRST_MAG75</strain>
    </source>
</reference>
<accession>A0A6J4NPZ9</accession>
<feature type="signal peptide" evidence="1">
    <location>
        <begin position="1"/>
        <end position="24"/>
    </location>
</feature>
<proteinExistence type="predicted"/>